<sequence length="110" mass="12648">MQYRIFAIFSTLLLSFSLSAKQTDQYICSLDNQQRVIEVIYTNPTAAVPCLVKYHKDNASQILWRAENQAGYCEAKANEFAIKQQIWGWQCQHITETSETVPESPQLESE</sequence>
<organism evidence="2 3">
    <name type="scientific">Shewanella psychrophila</name>
    <dbReference type="NCBI Taxonomy" id="225848"/>
    <lineage>
        <taxon>Bacteria</taxon>
        <taxon>Pseudomonadati</taxon>
        <taxon>Pseudomonadota</taxon>
        <taxon>Gammaproteobacteria</taxon>
        <taxon>Alteromonadales</taxon>
        <taxon>Shewanellaceae</taxon>
        <taxon>Shewanella</taxon>
    </lineage>
</organism>
<evidence type="ECO:0000256" key="1">
    <source>
        <dbReference type="SAM" id="SignalP"/>
    </source>
</evidence>
<dbReference type="EMBL" id="CP014782">
    <property type="protein sequence ID" value="AQS37982.1"/>
    <property type="molecule type" value="Genomic_DNA"/>
</dbReference>
<dbReference type="OrthoDB" id="5771152at2"/>
<keyword evidence="3" id="KW-1185">Reference proteome</keyword>
<dbReference type="RefSeq" id="WP_077753084.1">
    <property type="nucleotide sequence ID" value="NZ_CP014782.1"/>
</dbReference>
<proteinExistence type="predicted"/>
<gene>
    <name evidence="2" type="ORF">Sps_02830</name>
</gene>
<evidence type="ECO:0000313" key="2">
    <source>
        <dbReference type="EMBL" id="AQS37982.1"/>
    </source>
</evidence>
<feature type="signal peptide" evidence="1">
    <location>
        <begin position="1"/>
        <end position="20"/>
    </location>
</feature>
<dbReference type="KEGG" id="spsw:Sps_02830"/>
<dbReference type="AlphaFoldDB" id="A0A1S6HR51"/>
<keyword evidence="1" id="KW-0732">Signal</keyword>
<protein>
    <submittedName>
        <fullName evidence="2">Uncharacterized protein</fullName>
    </submittedName>
</protein>
<reference evidence="2 3" key="1">
    <citation type="submission" date="2016-03" db="EMBL/GenBank/DDBJ databases">
        <title>Complete genome sequence of Shewanella psychrophila WP2, a deep sea bacterium isolated from west Pacific sediment.</title>
        <authorList>
            <person name="Xu G."/>
            <person name="Jian H."/>
        </authorList>
    </citation>
    <scope>NUCLEOTIDE SEQUENCE [LARGE SCALE GENOMIC DNA]</scope>
    <source>
        <strain evidence="2 3">WP2</strain>
    </source>
</reference>
<evidence type="ECO:0000313" key="3">
    <source>
        <dbReference type="Proteomes" id="UP000189545"/>
    </source>
</evidence>
<accession>A0A1S6HR51</accession>
<feature type="chain" id="PRO_5012684301" evidence="1">
    <location>
        <begin position="21"/>
        <end position="110"/>
    </location>
</feature>
<dbReference type="Proteomes" id="UP000189545">
    <property type="component" value="Chromosome"/>
</dbReference>
<name>A0A1S6HR51_9GAMM</name>